<proteinExistence type="predicted"/>
<dbReference type="GO" id="GO:0016020">
    <property type="term" value="C:membrane"/>
    <property type="evidence" value="ECO:0007669"/>
    <property type="project" value="TreeGrafter"/>
</dbReference>
<evidence type="ECO:0000256" key="1">
    <source>
        <dbReference type="ARBA" id="ARBA00022729"/>
    </source>
</evidence>
<evidence type="ECO:0000313" key="5">
    <source>
        <dbReference type="EMBL" id="KJH48100.1"/>
    </source>
</evidence>
<dbReference type="STRING" id="29172.A0A0D8XU97"/>
<reference evidence="6" key="2">
    <citation type="journal article" date="2016" name="Sci. Rep.">
        <title>Dictyocaulus viviparus genome, variome and transcriptome elucidate lungworm biology and support future intervention.</title>
        <authorList>
            <person name="McNulty S.N."/>
            <person name="Strube C."/>
            <person name="Rosa B.A."/>
            <person name="Martin J.C."/>
            <person name="Tyagi R."/>
            <person name="Choi Y.J."/>
            <person name="Wang Q."/>
            <person name="Hallsworth Pepin K."/>
            <person name="Zhang X."/>
            <person name="Ozersky P."/>
            <person name="Wilson R.K."/>
            <person name="Sternberg P.W."/>
            <person name="Gasser R.B."/>
            <person name="Mitreva M."/>
        </authorList>
    </citation>
    <scope>NUCLEOTIDE SEQUENCE [LARGE SCALE GENOMIC DNA]</scope>
    <source>
        <strain evidence="6">HannoverDv2000</strain>
    </source>
</reference>
<keyword evidence="6" id="KW-1185">Reference proteome</keyword>
<dbReference type="InterPro" id="IPR053243">
    <property type="entry name" value="SJ_maturation_regulator"/>
</dbReference>
<keyword evidence="3" id="KW-0325">Glycoprotein</keyword>
<dbReference type="PANTHER" id="PTHR47653:SF1">
    <property type="entry name" value="DELETED IN MALIGNANT BRAIN TUMORS 1 PROTEIN"/>
    <property type="match status" value="1"/>
</dbReference>
<dbReference type="AlphaFoldDB" id="A0A0D8XU97"/>
<evidence type="ECO:0000256" key="4">
    <source>
        <dbReference type="SAM" id="Phobius"/>
    </source>
</evidence>
<sequence>MTENRLENNENFYVLLDGYYAFANISSNNFTDNFSRRSLVELGGMEKRLVIERNRFLTNKAKWLLKIAITSQAVRYVLVNAYIQYNYFLHNHFIKANEDYVDSWPRSYAIGIFGSQKIEIHFNQLRNPLLDFEVVSGCKVGYNYHIFILIVQIYQERVSLKMCVCISYMFIFFHFLFSAIFSNYFIK</sequence>
<dbReference type="GO" id="GO:0045217">
    <property type="term" value="P:cell-cell junction maintenance"/>
    <property type="evidence" value="ECO:0007669"/>
    <property type="project" value="TreeGrafter"/>
</dbReference>
<dbReference type="OrthoDB" id="5857313at2759"/>
<evidence type="ECO:0000256" key="2">
    <source>
        <dbReference type="ARBA" id="ARBA00022737"/>
    </source>
</evidence>
<keyword evidence="1" id="KW-0732">Signal</keyword>
<keyword evidence="4" id="KW-0472">Membrane</keyword>
<name>A0A0D8XU97_DICVI</name>
<keyword evidence="4" id="KW-0812">Transmembrane</keyword>
<protein>
    <submittedName>
        <fullName evidence="5">Uncharacterized protein</fullName>
    </submittedName>
</protein>
<organism evidence="5 6">
    <name type="scientific">Dictyocaulus viviparus</name>
    <name type="common">Bovine lungworm</name>
    <dbReference type="NCBI Taxonomy" id="29172"/>
    <lineage>
        <taxon>Eukaryota</taxon>
        <taxon>Metazoa</taxon>
        <taxon>Ecdysozoa</taxon>
        <taxon>Nematoda</taxon>
        <taxon>Chromadorea</taxon>
        <taxon>Rhabditida</taxon>
        <taxon>Rhabditina</taxon>
        <taxon>Rhabditomorpha</taxon>
        <taxon>Strongyloidea</taxon>
        <taxon>Metastrongylidae</taxon>
        <taxon>Dictyocaulus</taxon>
    </lineage>
</organism>
<keyword evidence="2" id="KW-0677">Repeat</keyword>
<dbReference type="Proteomes" id="UP000053766">
    <property type="component" value="Unassembled WGS sequence"/>
</dbReference>
<evidence type="ECO:0000313" key="6">
    <source>
        <dbReference type="Proteomes" id="UP000053766"/>
    </source>
</evidence>
<reference evidence="5 6" key="1">
    <citation type="submission" date="2013-11" db="EMBL/GenBank/DDBJ databases">
        <title>Draft genome of the bovine lungworm Dictyocaulus viviparus.</title>
        <authorList>
            <person name="Mitreva M."/>
        </authorList>
    </citation>
    <scope>NUCLEOTIDE SEQUENCE [LARGE SCALE GENOMIC DNA]</scope>
    <source>
        <strain evidence="5 6">HannoverDv2000</strain>
    </source>
</reference>
<feature type="transmembrane region" description="Helical" evidence="4">
    <location>
        <begin position="166"/>
        <end position="186"/>
    </location>
</feature>
<accession>A0A0D8XU97</accession>
<evidence type="ECO:0000256" key="3">
    <source>
        <dbReference type="ARBA" id="ARBA00023180"/>
    </source>
</evidence>
<gene>
    <name evidence="5" type="ORF">DICVIV_05806</name>
</gene>
<dbReference type="PANTHER" id="PTHR47653">
    <property type="entry name" value="PROTEIN BARK BEETLE"/>
    <property type="match status" value="1"/>
</dbReference>
<keyword evidence="4" id="KW-1133">Transmembrane helix</keyword>
<dbReference type="EMBL" id="KN716280">
    <property type="protein sequence ID" value="KJH48100.1"/>
    <property type="molecule type" value="Genomic_DNA"/>
</dbReference>